<dbReference type="PANTHER" id="PTHR45994:SF1">
    <property type="entry name" value="FI21225P1"/>
    <property type="match status" value="1"/>
</dbReference>
<dbReference type="EMBL" id="AZBU02000002">
    <property type="protein sequence ID" value="TKR96835.1"/>
    <property type="molecule type" value="Genomic_DNA"/>
</dbReference>
<comment type="subcellular location">
    <subcellularLocation>
        <location evidence="1">Cytoplasm</location>
    </subcellularLocation>
</comment>
<dbReference type="AlphaFoldDB" id="A0A4V6A754"/>
<evidence type="ECO:0000313" key="3">
    <source>
        <dbReference type="EMBL" id="TKR96835.1"/>
    </source>
</evidence>
<evidence type="ECO:0000256" key="2">
    <source>
        <dbReference type="ARBA" id="ARBA00022490"/>
    </source>
</evidence>
<evidence type="ECO:0000256" key="1">
    <source>
        <dbReference type="ARBA" id="ARBA00004496"/>
    </source>
</evidence>
<dbReference type="OrthoDB" id="199930at2759"/>
<gene>
    <name evidence="3" type="ORF">L596_010797</name>
</gene>
<keyword evidence="4" id="KW-1185">Reference proteome</keyword>
<dbReference type="STRING" id="34508.A0A4V6A754"/>
<sequence length="123" mass="13645">MSASAAFSILTNTPEVCQRIIDEIGSWVEVIKEMCAQENPEIQRRCMQGISNMVASSEKVASAIMATDIFHVLVAVAKHKEKGREEAQELAGKAIEAAVKYNVIAPTRRQLFEQEHNISTIEE</sequence>
<organism evidence="3 4">
    <name type="scientific">Steinernema carpocapsae</name>
    <name type="common">Entomopathogenic nematode</name>
    <dbReference type="NCBI Taxonomy" id="34508"/>
    <lineage>
        <taxon>Eukaryota</taxon>
        <taxon>Metazoa</taxon>
        <taxon>Ecdysozoa</taxon>
        <taxon>Nematoda</taxon>
        <taxon>Chromadorea</taxon>
        <taxon>Rhabditida</taxon>
        <taxon>Tylenchina</taxon>
        <taxon>Panagrolaimomorpha</taxon>
        <taxon>Strongyloidoidea</taxon>
        <taxon>Steinernematidae</taxon>
        <taxon>Steinernema</taxon>
    </lineage>
</organism>
<dbReference type="PANTHER" id="PTHR45994">
    <property type="entry name" value="FI21225P1"/>
    <property type="match status" value="1"/>
</dbReference>
<comment type="caution">
    <text evidence="3">The sequence shown here is derived from an EMBL/GenBank/DDBJ whole genome shotgun (WGS) entry which is preliminary data.</text>
</comment>
<dbReference type="Gene3D" id="1.25.10.10">
    <property type="entry name" value="Leucine-rich Repeat Variant"/>
    <property type="match status" value="1"/>
</dbReference>
<dbReference type="GO" id="GO:0051879">
    <property type="term" value="F:Hsp90 protein binding"/>
    <property type="evidence" value="ECO:0007669"/>
    <property type="project" value="TreeGrafter"/>
</dbReference>
<dbReference type="SUPFAM" id="SSF48371">
    <property type="entry name" value="ARM repeat"/>
    <property type="match status" value="1"/>
</dbReference>
<reference evidence="3 4" key="2">
    <citation type="journal article" date="2019" name="G3 (Bethesda)">
        <title>Hybrid Assembly of the Genome of the Entomopathogenic Nematode Steinernema carpocapsae Identifies the X-Chromosome.</title>
        <authorList>
            <person name="Serra L."/>
            <person name="Macchietto M."/>
            <person name="Macias-Munoz A."/>
            <person name="McGill C.J."/>
            <person name="Rodriguez I.M."/>
            <person name="Rodriguez B."/>
            <person name="Murad R."/>
            <person name="Mortazavi A."/>
        </authorList>
    </citation>
    <scope>NUCLEOTIDE SEQUENCE [LARGE SCALE GENOMIC DNA]</scope>
    <source>
        <strain evidence="3 4">ALL</strain>
    </source>
</reference>
<dbReference type="Proteomes" id="UP000298663">
    <property type="component" value="Unassembled WGS sequence"/>
</dbReference>
<accession>A0A4V6A754</accession>
<evidence type="ECO:0008006" key="5">
    <source>
        <dbReference type="Google" id="ProtNLM"/>
    </source>
</evidence>
<keyword evidence="2" id="KW-0963">Cytoplasm</keyword>
<reference evidence="3 4" key="1">
    <citation type="journal article" date="2015" name="Genome Biol.">
        <title>Comparative genomics of Steinernema reveals deeply conserved gene regulatory networks.</title>
        <authorList>
            <person name="Dillman A.R."/>
            <person name="Macchietto M."/>
            <person name="Porter C.F."/>
            <person name="Rogers A."/>
            <person name="Williams B."/>
            <person name="Antoshechkin I."/>
            <person name="Lee M.M."/>
            <person name="Goodwin Z."/>
            <person name="Lu X."/>
            <person name="Lewis E.E."/>
            <person name="Goodrich-Blair H."/>
            <person name="Stock S.P."/>
            <person name="Adams B.J."/>
            <person name="Sternberg P.W."/>
            <person name="Mortazavi A."/>
        </authorList>
    </citation>
    <scope>NUCLEOTIDE SEQUENCE [LARGE SCALE GENOMIC DNA]</scope>
    <source>
        <strain evidence="3 4">ALL</strain>
    </source>
</reference>
<dbReference type="GO" id="GO:0005737">
    <property type="term" value="C:cytoplasm"/>
    <property type="evidence" value="ECO:0007669"/>
    <property type="project" value="UniProtKB-SubCell"/>
</dbReference>
<name>A0A4V6A754_STECR</name>
<dbReference type="InterPro" id="IPR016024">
    <property type="entry name" value="ARM-type_fold"/>
</dbReference>
<evidence type="ECO:0000313" key="4">
    <source>
        <dbReference type="Proteomes" id="UP000298663"/>
    </source>
</evidence>
<proteinExistence type="predicted"/>
<protein>
    <recommendedName>
        <fullName evidence="5">Condensin complex subunit 1 C-terminal domain-containing protein</fullName>
    </recommendedName>
</protein>
<dbReference type="InterPro" id="IPR011989">
    <property type="entry name" value="ARM-like"/>
</dbReference>